<dbReference type="EMBL" id="KV425906">
    <property type="protein sequence ID" value="KZV99854.1"/>
    <property type="molecule type" value="Genomic_DNA"/>
</dbReference>
<accession>A0A165MWB0</accession>
<evidence type="ECO:0000313" key="3">
    <source>
        <dbReference type="Proteomes" id="UP000077266"/>
    </source>
</evidence>
<feature type="compositionally biased region" description="Polar residues" evidence="1">
    <location>
        <begin position="11"/>
        <end position="20"/>
    </location>
</feature>
<feature type="region of interest" description="Disordered" evidence="1">
    <location>
        <begin position="1"/>
        <end position="78"/>
    </location>
</feature>
<evidence type="ECO:0000256" key="1">
    <source>
        <dbReference type="SAM" id="MobiDB-lite"/>
    </source>
</evidence>
<keyword evidence="3" id="KW-1185">Reference proteome</keyword>
<reference evidence="2 3" key="1">
    <citation type="journal article" date="2016" name="Mol. Biol. Evol.">
        <title>Comparative Genomics of Early-Diverging Mushroom-Forming Fungi Provides Insights into the Origins of Lignocellulose Decay Capabilities.</title>
        <authorList>
            <person name="Nagy L.G."/>
            <person name="Riley R."/>
            <person name="Tritt A."/>
            <person name="Adam C."/>
            <person name="Daum C."/>
            <person name="Floudas D."/>
            <person name="Sun H."/>
            <person name="Yadav J.S."/>
            <person name="Pangilinan J."/>
            <person name="Larsson K.H."/>
            <person name="Matsuura K."/>
            <person name="Barry K."/>
            <person name="Labutti K."/>
            <person name="Kuo R."/>
            <person name="Ohm R.A."/>
            <person name="Bhattacharya S.S."/>
            <person name="Shirouzu T."/>
            <person name="Yoshinaga Y."/>
            <person name="Martin F.M."/>
            <person name="Grigoriev I.V."/>
            <person name="Hibbett D.S."/>
        </authorList>
    </citation>
    <scope>NUCLEOTIDE SEQUENCE [LARGE SCALE GENOMIC DNA]</scope>
    <source>
        <strain evidence="2 3">HHB12029</strain>
    </source>
</reference>
<name>A0A165MWB0_EXIGL</name>
<evidence type="ECO:0000313" key="2">
    <source>
        <dbReference type="EMBL" id="KZV99854.1"/>
    </source>
</evidence>
<protein>
    <submittedName>
        <fullName evidence="2">Uncharacterized protein</fullName>
    </submittedName>
</protein>
<organism evidence="2 3">
    <name type="scientific">Exidia glandulosa HHB12029</name>
    <dbReference type="NCBI Taxonomy" id="1314781"/>
    <lineage>
        <taxon>Eukaryota</taxon>
        <taxon>Fungi</taxon>
        <taxon>Dikarya</taxon>
        <taxon>Basidiomycota</taxon>
        <taxon>Agaricomycotina</taxon>
        <taxon>Agaricomycetes</taxon>
        <taxon>Auriculariales</taxon>
        <taxon>Exidiaceae</taxon>
        <taxon>Exidia</taxon>
    </lineage>
</organism>
<proteinExistence type="predicted"/>
<dbReference type="InParanoid" id="A0A165MWB0"/>
<gene>
    <name evidence="2" type="ORF">EXIGLDRAFT_206113</name>
</gene>
<dbReference type="AlphaFoldDB" id="A0A165MWB0"/>
<sequence length="100" mass="10726">MPRSPPAYSGASCSSWTTSHPHPRRLSAARYRPPSPPQACSTVQANVARGKPSERSLSCRCRERAPRKPSSCGAGAERPTRILEGSRPRACAMAYQAGTC</sequence>
<dbReference type="Proteomes" id="UP000077266">
    <property type="component" value="Unassembled WGS sequence"/>
</dbReference>